<keyword evidence="3" id="KW-0597">Phosphoprotein</keyword>
<feature type="domain" description="Histidine kinase" evidence="6">
    <location>
        <begin position="1"/>
        <end position="127"/>
    </location>
</feature>
<organism evidence="7">
    <name type="scientific">marine sediment metagenome</name>
    <dbReference type="NCBI Taxonomy" id="412755"/>
    <lineage>
        <taxon>unclassified sequences</taxon>
        <taxon>metagenomes</taxon>
        <taxon>ecological metagenomes</taxon>
    </lineage>
</organism>
<proteinExistence type="predicted"/>
<comment type="caution">
    <text evidence="7">The sequence shown here is derived from an EMBL/GenBank/DDBJ whole genome shotgun (WGS) entry which is preliminary data.</text>
</comment>
<keyword evidence="5" id="KW-0418">Kinase</keyword>
<dbReference type="InterPro" id="IPR004358">
    <property type="entry name" value="Sig_transdc_His_kin-like_C"/>
</dbReference>
<feature type="non-terminal residue" evidence="7">
    <location>
        <position position="1"/>
    </location>
</feature>
<keyword evidence="4" id="KW-0808">Transferase</keyword>
<dbReference type="PROSITE" id="PS50109">
    <property type="entry name" value="HIS_KIN"/>
    <property type="match status" value="1"/>
</dbReference>
<dbReference type="PANTHER" id="PTHR43304">
    <property type="entry name" value="PHYTOCHROME-LIKE PROTEIN CPH1"/>
    <property type="match status" value="1"/>
</dbReference>
<sequence>GTIEVPQPLPVVKADPIQMRELLQNLIANGIKYRRDEVRPRIVIRAKHTDEDKVRIEVQDNGIGIEEEHYEDIFTMFRRLHPRQRYGGTGIGLAVCRKIINRHSGQIGVESKYGEGTTLWFTLSAASKAVAVS</sequence>
<dbReference type="SUPFAM" id="SSF55874">
    <property type="entry name" value="ATPase domain of HSP90 chaperone/DNA topoisomerase II/histidine kinase"/>
    <property type="match status" value="1"/>
</dbReference>
<dbReference type="EMBL" id="BARS01047194">
    <property type="protein sequence ID" value="GAG37386.1"/>
    <property type="molecule type" value="Genomic_DNA"/>
</dbReference>
<evidence type="ECO:0000256" key="5">
    <source>
        <dbReference type="ARBA" id="ARBA00022777"/>
    </source>
</evidence>
<dbReference type="PRINTS" id="PR00344">
    <property type="entry name" value="BCTRLSENSOR"/>
</dbReference>
<dbReference type="FunFam" id="3.30.565.10:FF:000006">
    <property type="entry name" value="Sensor histidine kinase WalK"/>
    <property type="match status" value="1"/>
</dbReference>
<dbReference type="Pfam" id="PF02518">
    <property type="entry name" value="HATPase_c"/>
    <property type="match status" value="1"/>
</dbReference>
<dbReference type="EC" id="2.7.13.3" evidence="2"/>
<dbReference type="InterPro" id="IPR003594">
    <property type="entry name" value="HATPase_dom"/>
</dbReference>
<comment type="catalytic activity">
    <reaction evidence="1">
        <text>ATP + protein L-histidine = ADP + protein N-phospho-L-histidine.</text>
        <dbReference type="EC" id="2.7.13.3"/>
    </reaction>
</comment>
<gene>
    <name evidence="7" type="ORF">S01H1_70924</name>
</gene>
<evidence type="ECO:0000256" key="1">
    <source>
        <dbReference type="ARBA" id="ARBA00000085"/>
    </source>
</evidence>
<accession>X0YKX0</accession>
<dbReference type="AlphaFoldDB" id="X0YKX0"/>
<reference evidence="7" key="1">
    <citation type="journal article" date="2014" name="Front. Microbiol.">
        <title>High frequency of phylogenetically diverse reductive dehalogenase-homologous genes in deep subseafloor sedimentary metagenomes.</title>
        <authorList>
            <person name="Kawai M."/>
            <person name="Futagami T."/>
            <person name="Toyoda A."/>
            <person name="Takaki Y."/>
            <person name="Nishi S."/>
            <person name="Hori S."/>
            <person name="Arai W."/>
            <person name="Tsubouchi T."/>
            <person name="Morono Y."/>
            <person name="Uchiyama I."/>
            <person name="Ito T."/>
            <person name="Fujiyama A."/>
            <person name="Inagaki F."/>
            <person name="Takami H."/>
        </authorList>
    </citation>
    <scope>NUCLEOTIDE SEQUENCE</scope>
    <source>
        <strain evidence="7">Expedition CK06-06</strain>
    </source>
</reference>
<dbReference type="InterPro" id="IPR052162">
    <property type="entry name" value="Sensor_kinase/Photoreceptor"/>
</dbReference>
<dbReference type="GO" id="GO:0004673">
    <property type="term" value="F:protein histidine kinase activity"/>
    <property type="evidence" value="ECO:0007669"/>
    <property type="project" value="UniProtKB-EC"/>
</dbReference>
<protein>
    <recommendedName>
        <fullName evidence="2">histidine kinase</fullName>
        <ecNumber evidence="2">2.7.13.3</ecNumber>
    </recommendedName>
</protein>
<evidence type="ECO:0000259" key="6">
    <source>
        <dbReference type="PROSITE" id="PS50109"/>
    </source>
</evidence>
<dbReference type="InterPro" id="IPR036890">
    <property type="entry name" value="HATPase_C_sf"/>
</dbReference>
<evidence type="ECO:0000256" key="3">
    <source>
        <dbReference type="ARBA" id="ARBA00022553"/>
    </source>
</evidence>
<evidence type="ECO:0000313" key="7">
    <source>
        <dbReference type="EMBL" id="GAG37386.1"/>
    </source>
</evidence>
<dbReference type="SMART" id="SM00387">
    <property type="entry name" value="HATPase_c"/>
    <property type="match status" value="1"/>
</dbReference>
<evidence type="ECO:0000256" key="2">
    <source>
        <dbReference type="ARBA" id="ARBA00012438"/>
    </source>
</evidence>
<dbReference type="InterPro" id="IPR005467">
    <property type="entry name" value="His_kinase_dom"/>
</dbReference>
<dbReference type="PANTHER" id="PTHR43304:SF1">
    <property type="entry name" value="PAC DOMAIN-CONTAINING PROTEIN"/>
    <property type="match status" value="1"/>
</dbReference>
<name>X0YKX0_9ZZZZ</name>
<evidence type="ECO:0000256" key="4">
    <source>
        <dbReference type="ARBA" id="ARBA00022679"/>
    </source>
</evidence>
<dbReference type="Gene3D" id="3.30.565.10">
    <property type="entry name" value="Histidine kinase-like ATPase, C-terminal domain"/>
    <property type="match status" value="1"/>
</dbReference>